<evidence type="ECO:0000256" key="1">
    <source>
        <dbReference type="SAM" id="MobiDB-lite"/>
    </source>
</evidence>
<dbReference type="EMBL" id="HG994369">
    <property type="protein sequence ID" value="CAF1935629.1"/>
    <property type="molecule type" value="Genomic_DNA"/>
</dbReference>
<feature type="region of interest" description="Disordered" evidence="1">
    <location>
        <begin position="96"/>
        <end position="116"/>
    </location>
</feature>
<protein>
    <submittedName>
        <fullName evidence="2">(rape) hypothetical protein</fullName>
    </submittedName>
</protein>
<dbReference type="AlphaFoldDB" id="A0A816LEH3"/>
<feature type="region of interest" description="Disordered" evidence="1">
    <location>
        <begin position="151"/>
        <end position="177"/>
    </location>
</feature>
<evidence type="ECO:0000313" key="2">
    <source>
        <dbReference type="EMBL" id="CAF1935629.1"/>
    </source>
</evidence>
<name>A0A816LEH3_BRANA</name>
<proteinExistence type="predicted"/>
<accession>A0A816LEH3</accession>
<reference evidence="2" key="1">
    <citation type="submission" date="2021-01" db="EMBL/GenBank/DDBJ databases">
        <authorList>
            <consortium name="Genoscope - CEA"/>
            <person name="William W."/>
        </authorList>
    </citation>
    <scope>NUCLEOTIDE SEQUENCE</scope>
</reference>
<dbReference type="Proteomes" id="UP001295469">
    <property type="component" value="Chromosome C05"/>
</dbReference>
<gene>
    <name evidence="2" type="ORF">DARMORV10_C05P57670.1</name>
</gene>
<feature type="compositionally biased region" description="Basic and acidic residues" evidence="1">
    <location>
        <begin position="107"/>
        <end position="116"/>
    </location>
</feature>
<organism evidence="2">
    <name type="scientific">Brassica napus</name>
    <name type="common">Rape</name>
    <dbReference type="NCBI Taxonomy" id="3708"/>
    <lineage>
        <taxon>Eukaryota</taxon>
        <taxon>Viridiplantae</taxon>
        <taxon>Streptophyta</taxon>
        <taxon>Embryophyta</taxon>
        <taxon>Tracheophyta</taxon>
        <taxon>Spermatophyta</taxon>
        <taxon>Magnoliopsida</taxon>
        <taxon>eudicotyledons</taxon>
        <taxon>Gunneridae</taxon>
        <taxon>Pentapetalae</taxon>
        <taxon>rosids</taxon>
        <taxon>malvids</taxon>
        <taxon>Brassicales</taxon>
        <taxon>Brassicaceae</taxon>
        <taxon>Brassiceae</taxon>
        <taxon>Brassica</taxon>
    </lineage>
</organism>
<sequence length="177" mass="19501">MHSSNQEIPRDEEPQFCNFARDMGIITISVLLPTDQQLDDHIVPKKTNSNSLGDKARKASVFTHHVSENQRTSSGGYLHAGERGFICPTEAATFHPSSKAIDDPTTTEERSAAHESRALPANTHQTFMSLFMSSKGETFDIHLTSGEVWSHPSTESLTVPTRAPLLSNLKHKPSHPS</sequence>